<dbReference type="EMBL" id="DLUG01000171">
    <property type="protein sequence ID" value="DAB36144.1"/>
    <property type="molecule type" value="Genomic_DNA"/>
</dbReference>
<sequence length="303" mass="34912">MALEAYFQGFENVHVEVEEDIVINTWVGGSGEEAILLLHGHPENYLIWRDIAPTLAQKYRVVATDLRGYGDSSKPVGLEDHSNYSKRVMAQDNVSIMQKLGIQKFHVVGHDRGARVAHRLILDHPEKVLTCTLMDILPTYDMYEETNREFATKYWHWFFYIQKYPFPERALSVDPAFFIHFNLTNKVGPKAAKRFSKEVLDDYIRCYADPACVHGICEDYRASASIDLEHDHVDRDQRIKTPLLVLWGADGVVGKIWNVLEGWKQYADNVSGFAVPECGHFVPEEQPQICLETMMAFFEQTRR</sequence>
<name>A0A2D3WEJ8_9BACT</name>
<dbReference type="Pfam" id="PF00561">
    <property type="entry name" value="Abhydrolase_1"/>
    <property type="match status" value="1"/>
</dbReference>
<dbReference type="InterPro" id="IPR050266">
    <property type="entry name" value="AB_hydrolase_sf"/>
</dbReference>
<dbReference type="PANTHER" id="PTHR43798:SF33">
    <property type="entry name" value="HYDROLASE, PUTATIVE (AFU_ORTHOLOGUE AFUA_2G14860)-RELATED"/>
    <property type="match status" value="1"/>
</dbReference>
<proteinExistence type="predicted"/>
<protein>
    <submittedName>
        <fullName evidence="2">Alpha/beta hydrolase</fullName>
    </submittedName>
</protein>
<reference evidence="2 3" key="1">
    <citation type="journal article" date="2017" name="Front. Microbiol.">
        <title>Comparative Genomic Analysis of the Class Epsilonproteobacteria and Proposed Reclassification to Epsilonbacteraeota (phyl. nov.).</title>
        <authorList>
            <person name="Waite D.W."/>
            <person name="Vanwonterghem I."/>
            <person name="Rinke C."/>
            <person name="Parks D.H."/>
            <person name="Zhang Y."/>
            <person name="Takai K."/>
            <person name="Sievert S.M."/>
            <person name="Simon J."/>
            <person name="Campbell B.J."/>
            <person name="Hanson T.E."/>
            <person name="Woyke T."/>
            <person name="Klotz M.G."/>
            <person name="Hugenholtz P."/>
        </authorList>
    </citation>
    <scope>NUCLEOTIDE SEQUENCE [LARGE SCALE GENOMIC DNA]</scope>
    <source>
        <strain evidence="2">UBA11420</strain>
    </source>
</reference>
<comment type="caution">
    <text evidence="2">The sequence shown here is derived from an EMBL/GenBank/DDBJ whole genome shotgun (WGS) entry which is preliminary data.</text>
</comment>
<dbReference type="GO" id="GO:0047372">
    <property type="term" value="F:monoacylglycerol lipase activity"/>
    <property type="evidence" value="ECO:0007669"/>
    <property type="project" value="TreeGrafter"/>
</dbReference>
<evidence type="ECO:0000313" key="2">
    <source>
        <dbReference type="EMBL" id="DAB36144.1"/>
    </source>
</evidence>
<dbReference type="GO" id="GO:0016020">
    <property type="term" value="C:membrane"/>
    <property type="evidence" value="ECO:0007669"/>
    <property type="project" value="TreeGrafter"/>
</dbReference>
<dbReference type="GO" id="GO:0046464">
    <property type="term" value="P:acylglycerol catabolic process"/>
    <property type="evidence" value="ECO:0007669"/>
    <property type="project" value="TreeGrafter"/>
</dbReference>
<dbReference type="Gene3D" id="3.40.50.1820">
    <property type="entry name" value="alpha/beta hydrolase"/>
    <property type="match status" value="1"/>
</dbReference>
<evidence type="ECO:0000313" key="3">
    <source>
        <dbReference type="Proteomes" id="UP000231638"/>
    </source>
</evidence>
<feature type="domain" description="AB hydrolase-1" evidence="1">
    <location>
        <begin position="34"/>
        <end position="286"/>
    </location>
</feature>
<organism evidence="2 3">
    <name type="scientific">Sulfurospirillum cavolei</name>
    <dbReference type="NCBI Taxonomy" id="366522"/>
    <lineage>
        <taxon>Bacteria</taxon>
        <taxon>Pseudomonadati</taxon>
        <taxon>Campylobacterota</taxon>
        <taxon>Epsilonproteobacteria</taxon>
        <taxon>Campylobacterales</taxon>
        <taxon>Sulfurospirillaceae</taxon>
        <taxon>Sulfurospirillum</taxon>
    </lineage>
</organism>
<accession>A0A2D3WEJ8</accession>
<evidence type="ECO:0000259" key="1">
    <source>
        <dbReference type="Pfam" id="PF00561"/>
    </source>
</evidence>
<dbReference type="PANTHER" id="PTHR43798">
    <property type="entry name" value="MONOACYLGLYCEROL LIPASE"/>
    <property type="match status" value="1"/>
</dbReference>
<dbReference type="PRINTS" id="PR00111">
    <property type="entry name" value="ABHYDROLASE"/>
</dbReference>
<dbReference type="InterPro" id="IPR029058">
    <property type="entry name" value="AB_hydrolase_fold"/>
</dbReference>
<dbReference type="SUPFAM" id="SSF53474">
    <property type="entry name" value="alpha/beta-Hydrolases"/>
    <property type="match status" value="1"/>
</dbReference>
<dbReference type="STRING" id="366522.GCA_001548055_01532"/>
<gene>
    <name evidence="2" type="ORF">CFH80_06425</name>
</gene>
<dbReference type="InterPro" id="IPR000073">
    <property type="entry name" value="AB_hydrolase_1"/>
</dbReference>
<keyword evidence="2" id="KW-0378">Hydrolase</keyword>
<dbReference type="Proteomes" id="UP000231638">
    <property type="component" value="Unassembled WGS sequence"/>
</dbReference>
<dbReference type="AlphaFoldDB" id="A0A2D3WEJ8"/>